<dbReference type="OrthoDB" id="4185910at2759"/>
<dbReference type="AlphaFoldDB" id="A0A022W9B2"/>
<feature type="region of interest" description="Disordered" evidence="1">
    <location>
        <begin position="17"/>
        <end position="48"/>
    </location>
</feature>
<feature type="compositionally biased region" description="Polar residues" evidence="1">
    <location>
        <begin position="19"/>
        <end position="31"/>
    </location>
</feature>
<feature type="region of interest" description="Disordered" evidence="1">
    <location>
        <begin position="205"/>
        <end position="349"/>
    </location>
</feature>
<name>A0A022W9B2_TRIRU</name>
<feature type="compositionally biased region" description="Polar residues" evidence="1">
    <location>
        <begin position="339"/>
        <end position="348"/>
    </location>
</feature>
<feature type="compositionally biased region" description="Acidic residues" evidence="1">
    <location>
        <begin position="298"/>
        <end position="315"/>
    </location>
</feature>
<sequence length="376" mass="41943">MAYLLSNVTPLFRMVWPSNRRTPPRNGTTHMHPSATPGMTDFEEEPSSEEDYIYDINSQLASETQENKDTSTGRIPGVAKLLSNVTIGPPSSQTVNRAKPNFYITRPNGAKVPLIPLDELPEGLKLGDQDWYRNCWIRYMHPVSHGRLPSSGTYVATINSGTQLSRKGYTVRTPSGRVDILKKPKVIPPLLDCCVCENARSNEDDVAVQPQENRPKSTQSPLLPQRAEVQIGQRYGTFAPPDSLNMNLFDSSSSSSEEETAETDGASRPRGQDWLTRERSETPPGERKLSMGVLWEVESIDDDDDDDTPNDEPDMPDGRSDSQSRDDKLDSTDDTNDSQQGGRSNSLRFVNYTLARLDINEGLRMTRIHDPDEASN</sequence>
<accession>A0A022W9B2</accession>
<dbReference type="Proteomes" id="UP000023758">
    <property type="component" value="Unassembled WGS sequence"/>
</dbReference>
<dbReference type="HOGENOM" id="CLU_734012_0_0_1"/>
<feature type="compositionally biased region" description="Basic and acidic residues" evidence="1">
    <location>
        <begin position="316"/>
        <end position="331"/>
    </location>
</feature>
<proteinExistence type="predicted"/>
<organism evidence="2">
    <name type="scientific">Trichophyton rubrum CBS 288.86</name>
    <dbReference type="NCBI Taxonomy" id="1215330"/>
    <lineage>
        <taxon>Eukaryota</taxon>
        <taxon>Fungi</taxon>
        <taxon>Dikarya</taxon>
        <taxon>Ascomycota</taxon>
        <taxon>Pezizomycotina</taxon>
        <taxon>Eurotiomycetes</taxon>
        <taxon>Eurotiomycetidae</taxon>
        <taxon>Onygenales</taxon>
        <taxon>Arthrodermataceae</taxon>
        <taxon>Trichophyton</taxon>
    </lineage>
</organism>
<reference evidence="2" key="1">
    <citation type="submission" date="2014-02" db="EMBL/GenBank/DDBJ databases">
        <title>The Genome Sequence of Trichophyton rubrum (morphotype fischeri) CBS 288.86.</title>
        <authorList>
            <consortium name="The Broad Institute Genomics Platform"/>
            <person name="Cuomo C.A."/>
            <person name="White T.C."/>
            <person name="Graser Y."/>
            <person name="Martinez-Rossi N."/>
            <person name="Heitman J."/>
            <person name="Young S.K."/>
            <person name="Zeng Q."/>
            <person name="Gargeya S."/>
            <person name="Abouelleil A."/>
            <person name="Alvarado L."/>
            <person name="Chapman S.B."/>
            <person name="Gainer-Dewar J."/>
            <person name="Goldberg J."/>
            <person name="Griggs A."/>
            <person name="Gujja S."/>
            <person name="Hansen M."/>
            <person name="Howarth C."/>
            <person name="Imamovic A."/>
            <person name="Larimer J."/>
            <person name="Martinez D."/>
            <person name="Murphy C."/>
            <person name="Pearson M.D."/>
            <person name="Persinoti G."/>
            <person name="Poon T."/>
            <person name="Priest M."/>
            <person name="Roberts A.D."/>
            <person name="Saif S."/>
            <person name="Shea T.D."/>
            <person name="Sykes S.N."/>
            <person name="Wortman J."/>
            <person name="Nusbaum C."/>
            <person name="Birren B."/>
        </authorList>
    </citation>
    <scope>NUCLEOTIDE SEQUENCE [LARGE SCALE GENOMIC DNA]</scope>
    <source>
        <strain evidence="2">CBS 288.86</strain>
    </source>
</reference>
<feature type="compositionally biased region" description="Polar residues" evidence="1">
    <location>
        <begin position="210"/>
        <end position="222"/>
    </location>
</feature>
<evidence type="ECO:0000256" key="1">
    <source>
        <dbReference type="SAM" id="MobiDB-lite"/>
    </source>
</evidence>
<evidence type="ECO:0000313" key="2">
    <source>
        <dbReference type="EMBL" id="EZF55015.1"/>
    </source>
</evidence>
<dbReference type="EMBL" id="KK207765">
    <property type="protein sequence ID" value="EZF55015.1"/>
    <property type="molecule type" value="Genomic_DNA"/>
</dbReference>
<feature type="compositionally biased region" description="Basic and acidic residues" evidence="1">
    <location>
        <begin position="265"/>
        <end position="289"/>
    </location>
</feature>
<gene>
    <name evidence="2" type="ORF">H103_02326</name>
</gene>
<protein>
    <submittedName>
        <fullName evidence="2">Uncharacterized protein</fullName>
    </submittedName>
</protein>